<gene>
    <name evidence="3" type="ORF">MMUR_07930</name>
</gene>
<name>A0A7I9WH96_9MYCO</name>
<protein>
    <recommendedName>
        <fullName evidence="2">Lipocalin-like domain-containing protein</fullName>
    </recommendedName>
</protein>
<comment type="caution">
    <text evidence="3">The sequence shown here is derived from an EMBL/GenBank/DDBJ whole genome shotgun (WGS) entry which is preliminary data.</text>
</comment>
<feature type="signal peptide" evidence="1">
    <location>
        <begin position="1"/>
        <end position="25"/>
    </location>
</feature>
<evidence type="ECO:0000259" key="2">
    <source>
        <dbReference type="Pfam" id="PF13924"/>
    </source>
</evidence>
<sequence length="166" mass="17863">MILRVLLAAVMAILAAIGLSTEAAAAPNQVVGTWRMVSAEIERDGVSTPAYGEQPNGMLAFTPDMRFVEVLTDASVPPFASDARGEGTDAENRAAMAGSIGLFGTYTVDEFGQFSGNRVEGSTFPNWVGDVRTTDDLRIIVDGDRMTENFTRPDGTRIAIVFERVR</sequence>
<feature type="domain" description="Lipocalin-like" evidence="2">
    <location>
        <begin position="31"/>
        <end position="131"/>
    </location>
</feature>
<evidence type="ECO:0000256" key="1">
    <source>
        <dbReference type="SAM" id="SignalP"/>
    </source>
</evidence>
<dbReference type="Proteomes" id="UP000465241">
    <property type="component" value="Unassembled WGS sequence"/>
</dbReference>
<feature type="chain" id="PRO_5029551322" description="Lipocalin-like domain-containing protein" evidence="1">
    <location>
        <begin position="26"/>
        <end position="166"/>
    </location>
</feature>
<evidence type="ECO:0000313" key="4">
    <source>
        <dbReference type="Proteomes" id="UP000465241"/>
    </source>
</evidence>
<keyword evidence="4" id="KW-1185">Reference proteome</keyword>
<organism evidence="3 4">
    <name type="scientific">Mycolicibacterium murale</name>
    <dbReference type="NCBI Taxonomy" id="182220"/>
    <lineage>
        <taxon>Bacteria</taxon>
        <taxon>Bacillati</taxon>
        <taxon>Actinomycetota</taxon>
        <taxon>Actinomycetes</taxon>
        <taxon>Mycobacteriales</taxon>
        <taxon>Mycobacteriaceae</taxon>
        <taxon>Mycolicibacterium</taxon>
    </lineage>
</organism>
<reference evidence="3 4" key="1">
    <citation type="journal article" date="2019" name="Emerg. Microbes Infect.">
        <title>Comprehensive subspecies identification of 175 nontuberculous mycobacteria species based on 7547 genomic profiles.</title>
        <authorList>
            <person name="Matsumoto Y."/>
            <person name="Kinjo T."/>
            <person name="Motooka D."/>
            <person name="Nabeya D."/>
            <person name="Jung N."/>
            <person name="Uechi K."/>
            <person name="Horii T."/>
            <person name="Iida T."/>
            <person name="Fujita J."/>
            <person name="Nakamura S."/>
        </authorList>
    </citation>
    <scope>NUCLEOTIDE SEQUENCE [LARGE SCALE GENOMIC DNA]</scope>
    <source>
        <strain evidence="3 4">JCM 13392</strain>
    </source>
</reference>
<keyword evidence="1" id="KW-0732">Signal</keyword>
<dbReference type="RefSeq" id="WP_068919238.1">
    <property type="nucleotide sequence ID" value="NZ_BAAAMC010000028.1"/>
</dbReference>
<dbReference type="InterPro" id="IPR024311">
    <property type="entry name" value="Lipocalin-like"/>
</dbReference>
<dbReference type="AlphaFoldDB" id="A0A7I9WH96"/>
<evidence type="ECO:0000313" key="3">
    <source>
        <dbReference type="EMBL" id="GFG56657.1"/>
    </source>
</evidence>
<dbReference type="Pfam" id="PF13924">
    <property type="entry name" value="Lipocalin_5"/>
    <property type="match status" value="1"/>
</dbReference>
<dbReference type="EMBL" id="BLKT01000003">
    <property type="protein sequence ID" value="GFG56657.1"/>
    <property type="molecule type" value="Genomic_DNA"/>
</dbReference>
<proteinExistence type="predicted"/>
<accession>A0A7I9WH96</accession>